<keyword evidence="1" id="KW-0732">Signal</keyword>
<dbReference type="AlphaFoldDB" id="A0AAD5PV03"/>
<dbReference type="EMBL" id="WJBH02000003">
    <property type="protein sequence ID" value="KAI9560866.1"/>
    <property type="molecule type" value="Genomic_DNA"/>
</dbReference>
<gene>
    <name evidence="2" type="ORF">GHT06_011820</name>
</gene>
<feature type="signal peptide" evidence="1">
    <location>
        <begin position="1"/>
        <end position="20"/>
    </location>
</feature>
<organism evidence="2 3">
    <name type="scientific">Daphnia sinensis</name>
    <dbReference type="NCBI Taxonomy" id="1820382"/>
    <lineage>
        <taxon>Eukaryota</taxon>
        <taxon>Metazoa</taxon>
        <taxon>Ecdysozoa</taxon>
        <taxon>Arthropoda</taxon>
        <taxon>Crustacea</taxon>
        <taxon>Branchiopoda</taxon>
        <taxon>Diplostraca</taxon>
        <taxon>Cladocera</taxon>
        <taxon>Anomopoda</taxon>
        <taxon>Daphniidae</taxon>
        <taxon>Daphnia</taxon>
        <taxon>Daphnia similis group</taxon>
    </lineage>
</organism>
<proteinExistence type="predicted"/>
<feature type="chain" id="PRO_5042217292" evidence="1">
    <location>
        <begin position="21"/>
        <end position="107"/>
    </location>
</feature>
<accession>A0AAD5PV03</accession>
<evidence type="ECO:0000256" key="1">
    <source>
        <dbReference type="SAM" id="SignalP"/>
    </source>
</evidence>
<evidence type="ECO:0000313" key="3">
    <source>
        <dbReference type="Proteomes" id="UP000820818"/>
    </source>
</evidence>
<comment type="caution">
    <text evidence="2">The sequence shown here is derived from an EMBL/GenBank/DDBJ whole genome shotgun (WGS) entry which is preliminary data.</text>
</comment>
<evidence type="ECO:0000313" key="2">
    <source>
        <dbReference type="EMBL" id="KAI9560866.1"/>
    </source>
</evidence>
<dbReference type="PANTHER" id="PTHR35180:SF4">
    <property type="entry name" value="PROTEIN CBG06219"/>
    <property type="match status" value="1"/>
</dbReference>
<protein>
    <submittedName>
        <fullName evidence="2">Uncharacterized protein</fullName>
    </submittedName>
</protein>
<dbReference type="Proteomes" id="UP000820818">
    <property type="component" value="Linkage Group LG3"/>
</dbReference>
<keyword evidence="3" id="KW-1185">Reference proteome</keyword>
<name>A0AAD5PV03_9CRUS</name>
<dbReference type="PANTHER" id="PTHR35180">
    <property type="entry name" value="PROTEIN CBG06219"/>
    <property type="match status" value="1"/>
</dbReference>
<sequence>MHCSMLLVLLSMAVVTSANAHRLNIKGMDMRDIIDAYLREERRLQVSETAVVPEPKFRLMASTGCFWSGTSPFCNGSCGKGFIVIARDKSGDGIRCWFGIKKLCCPL</sequence>
<reference evidence="2 3" key="1">
    <citation type="submission" date="2022-05" db="EMBL/GenBank/DDBJ databases">
        <title>A multi-omics perspective on studying reproductive biology in Daphnia sinensis.</title>
        <authorList>
            <person name="Jia J."/>
        </authorList>
    </citation>
    <scope>NUCLEOTIDE SEQUENCE [LARGE SCALE GENOMIC DNA]</scope>
    <source>
        <strain evidence="2 3">WSL</strain>
    </source>
</reference>